<protein>
    <submittedName>
        <fullName evidence="1">Subtilisin-like serine protease</fullName>
    </submittedName>
</protein>
<name>A0ABM5VQ50_THEA5</name>
<evidence type="ECO:0000313" key="1">
    <source>
        <dbReference type="EMBL" id="ALJ92334.1"/>
    </source>
</evidence>
<accession>A0ABM5VQ50</accession>
<keyword evidence="2" id="KW-1185">Reference proteome</keyword>
<keyword evidence="1" id="KW-0614">Plasmid</keyword>
<dbReference type="EMBL" id="CP010826">
    <property type="protein sequence ID" value="ALJ92334.1"/>
    <property type="molecule type" value="Genomic_DNA"/>
</dbReference>
<reference evidence="2" key="1">
    <citation type="journal article" date="2015" name="PLoS ONE">
        <title>Complete Genome Sequence of Thermus aquaticus Y51MC23.</title>
        <authorList>
            <person name="Brumm P.J."/>
            <person name="Monsma S."/>
            <person name="Keough B."/>
            <person name="Jasinovica S."/>
            <person name="Ferguson E."/>
            <person name="Schoenfeld T."/>
            <person name="Lodes M."/>
            <person name="Mead D.A."/>
        </authorList>
    </citation>
    <scope>NUCLEOTIDE SEQUENCE [LARGE SCALE GENOMIC DNA]</scope>
    <source>
        <strain evidence="2">BAA-2747 / Y51MC23</strain>
    </source>
</reference>
<geneLocation type="plasmid" evidence="1 2">
    <name>pTA78</name>
</geneLocation>
<sequence>MAGAAAILSGAPAPQMNRLGMGADPDAVQGALLAGARRGPDDLLLHLPGALQALEGGGVALEVEGGLDLRPGEAGALPVRVLSPTPVPVGVYPEGGLSAYLFPNPAKGEAVLRVYASEATPPGPYRVHLRAGGQAALAEVRVVQAPAARVVLEACPPVGDCAVLTLPREGGPFRLEASPGPHRLLAFLDRDGDGLLDQDEPWTEAQVSAPARGVRLLVR</sequence>
<proteinExistence type="predicted"/>
<organism evidence="1 2">
    <name type="scientific">Thermus aquaticus (strain ATCC BAA-2747 / Y51MC23)</name>
    <dbReference type="NCBI Taxonomy" id="498848"/>
    <lineage>
        <taxon>Bacteria</taxon>
        <taxon>Thermotogati</taxon>
        <taxon>Deinococcota</taxon>
        <taxon>Deinococci</taxon>
        <taxon>Thermales</taxon>
        <taxon>Thermaceae</taxon>
        <taxon>Thermus</taxon>
    </lineage>
</organism>
<dbReference type="Proteomes" id="UP000058660">
    <property type="component" value="Plasmid pTA78"/>
</dbReference>
<evidence type="ECO:0000313" key="2">
    <source>
        <dbReference type="Proteomes" id="UP000058660"/>
    </source>
</evidence>
<gene>
    <name evidence="1" type="ORF">TO73_2813</name>
</gene>